<organism evidence="2">
    <name type="scientific">Anguilla anguilla</name>
    <name type="common">European freshwater eel</name>
    <name type="synonym">Muraena anguilla</name>
    <dbReference type="NCBI Taxonomy" id="7936"/>
    <lineage>
        <taxon>Eukaryota</taxon>
        <taxon>Metazoa</taxon>
        <taxon>Chordata</taxon>
        <taxon>Craniata</taxon>
        <taxon>Vertebrata</taxon>
        <taxon>Euteleostomi</taxon>
        <taxon>Actinopterygii</taxon>
        <taxon>Neopterygii</taxon>
        <taxon>Teleostei</taxon>
        <taxon>Anguilliformes</taxon>
        <taxon>Anguillidae</taxon>
        <taxon>Anguilla</taxon>
    </lineage>
</organism>
<feature type="transmembrane region" description="Helical" evidence="1">
    <location>
        <begin position="32"/>
        <end position="54"/>
    </location>
</feature>
<keyword evidence="1" id="KW-1133">Transmembrane helix</keyword>
<reference evidence="2" key="1">
    <citation type="submission" date="2014-11" db="EMBL/GenBank/DDBJ databases">
        <authorList>
            <person name="Amaro Gonzalez C."/>
        </authorList>
    </citation>
    <scope>NUCLEOTIDE SEQUENCE</scope>
</reference>
<protein>
    <submittedName>
        <fullName evidence="2">Uncharacterized protein</fullName>
    </submittedName>
</protein>
<evidence type="ECO:0000256" key="1">
    <source>
        <dbReference type="SAM" id="Phobius"/>
    </source>
</evidence>
<keyword evidence="1" id="KW-0812">Transmembrane</keyword>
<accession>A0A0E9VX48</accession>
<dbReference type="AlphaFoldDB" id="A0A0E9VX48"/>
<name>A0A0E9VX48_ANGAN</name>
<reference evidence="2" key="2">
    <citation type="journal article" date="2015" name="Fish Shellfish Immunol.">
        <title>Early steps in the European eel (Anguilla anguilla)-Vibrio vulnificus interaction in the gills: Role of the RtxA13 toxin.</title>
        <authorList>
            <person name="Callol A."/>
            <person name="Pajuelo D."/>
            <person name="Ebbesson L."/>
            <person name="Teles M."/>
            <person name="MacKenzie S."/>
            <person name="Amaro C."/>
        </authorList>
    </citation>
    <scope>NUCLEOTIDE SEQUENCE</scope>
</reference>
<sequence>MNSLCIVVGDEFQSCVTMKTALLSKWWQNLSLAWRLKVTGTPLICWLLLSIFVWPRPHSTLLL</sequence>
<proteinExistence type="predicted"/>
<keyword evidence="1" id="KW-0472">Membrane</keyword>
<dbReference type="EMBL" id="GBXM01026707">
    <property type="protein sequence ID" value="JAH81870.1"/>
    <property type="molecule type" value="Transcribed_RNA"/>
</dbReference>
<evidence type="ECO:0000313" key="2">
    <source>
        <dbReference type="EMBL" id="JAH81870.1"/>
    </source>
</evidence>